<dbReference type="RefSeq" id="WP_198100213.1">
    <property type="nucleotide sequence ID" value="NZ_JAEDAL010000002.1"/>
</dbReference>
<dbReference type="EMBL" id="JAEDAL010000002">
    <property type="protein sequence ID" value="MBH9552616.1"/>
    <property type="molecule type" value="Genomic_DNA"/>
</dbReference>
<dbReference type="PANTHER" id="PTHR18964">
    <property type="entry name" value="ROK (REPRESSOR, ORF, KINASE) FAMILY"/>
    <property type="match status" value="1"/>
</dbReference>
<gene>
    <name evidence="1" type="ORF">I7X43_07095</name>
</gene>
<dbReference type="AlphaFoldDB" id="A0A931IZF1"/>
<dbReference type="Gene3D" id="3.30.420.40">
    <property type="match status" value="2"/>
</dbReference>
<sequence length="287" mass="29499">MSTPPTCVLAADLGGTSTRAALVDSTGQLLRLAQGTTPAQQGAAAVLATLKTLLIEARGDAQPQALGLSLAGVIDPSAARVLDATDALPGWKGTALYPALAELGLPLAARNDVHAALLGERWLGGLRECDHGALMTLGTGLGAGLLINGRLHTGRGHLAGHLGRTEVLHEGQRLPLEALLSGTGLARLHGSAANGHEVLARVQQGDTRAQSALQTWVGHLALALHNLHWLLDPGRVLIGGGLIEARTAWWPLLQPLLDALPLEVKPAELGARAGLLGAAHLAFTEAA</sequence>
<dbReference type="Pfam" id="PF00480">
    <property type="entry name" value="ROK"/>
    <property type="match status" value="1"/>
</dbReference>
<dbReference type="PANTHER" id="PTHR18964:SF169">
    <property type="entry name" value="N-ACETYLMANNOSAMINE KINASE"/>
    <property type="match status" value="1"/>
</dbReference>
<comment type="caution">
    <text evidence="1">The sequence shown here is derived from an EMBL/GenBank/DDBJ whole genome shotgun (WGS) entry which is preliminary data.</text>
</comment>
<dbReference type="PROSITE" id="PS01125">
    <property type="entry name" value="ROK"/>
    <property type="match status" value="1"/>
</dbReference>
<dbReference type="InterPro" id="IPR043129">
    <property type="entry name" value="ATPase_NBD"/>
</dbReference>
<evidence type="ECO:0000313" key="1">
    <source>
        <dbReference type="EMBL" id="MBH9552616.1"/>
    </source>
</evidence>
<dbReference type="SUPFAM" id="SSF53067">
    <property type="entry name" value="Actin-like ATPase domain"/>
    <property type="match status" value="1"/>
</dbReference>
<name>A0A931IZF1_9BURK</name>
<evidence type="ECO:0000313" key="2">
    <source>
        <dbReference type="Proteomes" id="UP000620139"/>
    </source>
</evidence>
<accession>A0A931IZF1</accession>
<keyword evidence="2" id="KW-1185">Reference proteome</keyword>
<organism evidence="1 2">
    <name type="scientific">Inhella gelatinilytica</name>
    <dbReference type="NCBI Taxonomy" id="2795030"/>
    <lineage>
        <taxon>Bacteria</taxon>
        <taxon>Pseudomonadati</taxon>
        <taxon>Pseudomonadota</taxon>
        <taxon>Betaproteobacteria</taxon>
        <taxon>Burkholderiales</taxon>
        <taxon>Sphaerotilaceae</taxon>
        <taxon>Inhella</taxon>
    </lineage>
</organism>
<protein>
    <submittedName>
        <fullName evidence="1">ROK family protein</fullName>
    </submittedName>
</protein>
<proteinExistence type="predicted"/>
<dbReference type="InterPro" id="IPR000600">
    <property type="entry name" value="ROK"/>
</dbReference>
<reference evidence="1" key="1">
    <citation type="submission" date="2020-12" db="EMBL/GenBank/DDBJ databases">
        <title>The genome sequence of Inhella sp. 4Y17.</title>
        <authorList>
            <person name="Liu Y."/>
        </authorList>
    </citation>
    <scope>NUCLEOTIDE SEQUENCE</scope>
    <source>
        <strain evidence="1">4Y10</strain>
    </source>
</reference>
<dbReference type="Proteomes" id="UP000620139">
    <property type="component" value="Unassembled WGS sequence"/>
</dbReference>
<dbReference type="InterPro" id="IPR049874">
    <property type="entry name" value="ROK_cs"/>
</dbReference>